<evidence type="ECO:0000259" key="1">
    <source>
        <dbReference type="PROSITE" id="PS50943"/>
    </source>
</evidence>
<feature type="domain" description="HTH cro/C1-type" evidence="1">
    <location>
        <begin position="17"/>
        <end position="71"/>
    </location>
</feature>
<dbReference type="InterPro" id="IPR001387">
    <property type="entry name" value="Cro/C1-type_HTH"/>
</dbReference>
<dbReference type="Proteomes" id="UP000234414">
    <property type="component" value="Chromosome"/>
</dbReference>
<dbReference type="Pfam" id="PF01381">
    <property type="entry name" value="HTH_3"/>
    <property type="match status" value="1"/>
</dbReference>
<accession>A0A246IAL9</accession>
<dbReference type="EMBL" id="NEQV01000007">
    <property type="protein sequence ID" value="PJL24686.1"/>
    <property type="molecule type" value="Genomic_DNA"/>
</dbReference>
<dbReference type="EMBL" id="CP025298">
    <property type="protein sequence ID" value="AUI07679.1"/>
    <property type="molecule type" value="Genomic_DNA"/>
</dbReference>
<sequence length="81" mass="9030">MSKSIHRKEYAALIEAVREARLAAGLTQAQVSSMLGRSQSFISDVETGKRRVDVVELRDIARLTGLSLGKLITNFEKRIKD</sequence>
<evidence type="ECO:0000313" key="4">
    <source>
        <dbReference type="Proteomes" id="UP000230167"/>
    </source>
</evidence>
<dbReference type="SMART" id="SM00530">
    <property type="entry name" value="HTH_XRE"/>
    <property type="match status" value="1"/>
</dbReference>
<protein>
    <submittedName>
        <fullName evidence="2 3">Transcriptional regulator</fullName>
    </submittedName>
</protein>
<dbReference type="RefSeq" id="WP_043033505.1">
    <property type="nucleotide sequence ID" value="NZ_CBCPIZ010000003.1"/>
</dbReference>
<proteinExistence type="predicted"/>
<name>A0A246IAL9_STEMA</name>
<organism evidence="3 4">
    <name type="scientific">Stenotrophomonas maltophilia</name>
    <name type="common">Pseudomonas maltophilia</name>
    <name type="synonym">Xanthomonas maltophilia</name>
    <dbReference type="NCBI Taxonomy" id="40324"/>
    <lineage>
        <taxon>Bacteria</taxon>
        <taxon>Pseudomonadati</taxon>
        <taxon>Pseudomonadota</taxon>
        <taxon>Gammaproteobacteria</taxon>
        <taxon>Lysobacterales</taxon>
        <taxon>Lysobacteraceae</taxon>
        <taxon>Stenotrophomonas</taxon>
        <taxon>Stenotrophomonas maltophilia group</taxon>
    </lineage>
</organism>
<dbReference type="GO" id="GO:0003677">
    <property type="term" value="F:DNA binding"/>
    <property type="evidence" value="ECO:0007669"/>
    <property type="project" value="InterPro"/>
</dbReference>
<reference evidence="2 5" key="2">
    <citation type="submission" date="2017-12" db="EMBL/GenBank/DDBJ databases">
        <title>Complete Genome Sequence of Stenotrophomonas maltophilia CSM2.</title>
        <authorList>
            <person name="Castro-Jaimes S."/>
            <person name="Lopez-Leal G."/>
            <person name="Barberena Jonas C."/>
            <person name="Bustos P."/>
            <person name="Perez-Oseguera A."/>
            <person name="Cevallos M.A."/>
        </authorList>
    </citation>
    <scope>NUCLEOTIDE SEQUENCE [LARGE SCALE GENOMIC DNA]</scope>
    <source>
        <strain evidence="2 5">CSM2</strain>
    </source>
</reference>
<dbReference type="PROSITE" id="PS50943">
    <property type="entry name" value="HTH_CROC1"/>
    <property type="match status" value="1"/>
</dbReference>
<reference evidence="3 4" key="1">
    <citation type="journal article" date="2017" name="Front. Microbiol.">
        <title>Double-Face Meets the Bacterial World: The Opportunistic Pathogen Stenotrophomonas maltophilia.</title>
        <authorList>
            <person name="Lira F."/>
            <person name="Berg G."/>
            <person name="Martinez J.L."/>
        </authorList>
    </citation>
    <scope>NUCLEOTIDE SEQUENCE [LARGE SCALE GENOMIC DNA]</scope>
    <source>
        <strain evidence="3 4">EA1</strain>
    </source>
</reference>
<dbReference type="CDD" id="cd00093">
    <property type="entry name" value="HTH_XRE"/>
    <property type="match status" value="1"/>
</dbReference>
<dbReference type="OrthoDB" id="9803379at2"/>
<dbReference type="Proteomes" id="UP000230167">
    <property type="component" value="Unassembled WGS sequence"/>
</dbReference>
<gene>
    <name evidence="3" type="ORF">B9Y64_19185</name>
    <name evidence="2" type="ORF">SmaCSM2_10970</name>
</gene>
<dbReference type="AlphaFoldDB" id="A0A246IAL9"/>
<dbReference type="Gene3D" id="1.10.260.40">
    <property type="entry name" value="lambda repressor-like DNA-binding domains"/>
    <property type="match status" value="1"/>
</dbReference>
<evidence type="ECO:0000313" key="2">
    <source>
        <dbReference type="EMBL" id="AUI07679.1"/>
    </source>
</evidence>
<dbReference type="SUPFAM" id="SSF47413">
    <property type="entry name" value="lambda repressor-like DNA-binding domains"/>
    <property type="match status" value="1"/>
</dbReference>
<evidence type="ECO:0000313" key="5">
    <source>
        <dbReference type="Proteomes" id="UP000234414"/>
    </source>
</evidence>
<dbReference type="InterPro" id="IPR010982">
    <property type="entry name" value="Lambda_DNA-bd_dom_sf"/>
</dbReference>
<evidence type="ECO:0000313" key="3">
    <source>
        <dbReference type="EMBL" id="PJL24686.1"/>
    </source>
</evidence>